<dbReference type="EMBL" id="KZ679683">
    <property type="protein sequence ID" value="PTB52713.1"/>
    <property type="molecule type" value="Genomic_DNA"/>
</dbReference>
<keyword evidence="4" id="KW-1185">Reference proteome</keyword>
<evidence type="ECO:0000313" key="3">
    <source>
        <dbReference type="EMBL" id="PTB52713.1"/>
    </source>
</evidence>
<reference evidence="3 4" key="1">
    <citation type="submission" date="2016-07" db="EMBL/GenBank/DDBJ databases">
        <title>Multiple horizontal gene transfer events from other fungi enriched the ability of initially mycotrophic Trichoderma (Ascomycota) to feed on dead plant biomass.</title>
        <authorList>
            <consortium name="DOE Joint Genome Institute"/>
            <person name="Aerts A."/>
            <person name="Atanasova L."/>
            <person name="Chenthamara K."/>
            <person name="Zhang J."/>
            <person name="Grujic M."/>
            <person name="Henrissat B."/>
            <person name="Kuo A."/>
            <person name="Salamov A."/>
            <person name="Lipzen A."/>
            <person name="Labutti K."/>
            <person name="Barry K."/>
            <person name="Miao Y."/>
            <person name="Rahimi M.J."/>
            <person name="Shen Q."/>
            <person name="Grigoriev I.V."/>
            <person name="Kubicek C.P."/>
            <person name="Druzhinina I.S."/>
        </authorList>
    </citation>
    <scope>NUCLEOTIDE SEQUENCE [LARGE SCALE GENOMIC DNA]</scope>
    <source>
        <strain evidence="3 4">CBS 226.95</strain>
    </source>
</reference>
<feature type="domain" description="Aminoglycoside phosphotransferase" evidence="2">
    <location>
        <begin position="345"/>
        <end position="411"/>
    </location>
</feature>
<dbReference type="Proteomes" id="UP000241690">
    <property type="component" value="Unassembled WGS sequence"/>
</dbReference>
<name>A0A2T4A6V3_TRIHA</name>
<dbReference type="STRING" id="983964.A0A2T4A6V3"/>
<protein>
    <recommendedName>
        <fullName evidence="2">Aminoglycoside phosphotransferase domain-containing protein</fullName>
    </recommendedName>
</protein>
<gene>
    <name evidence="3" type="ORF">M431DRAFT_7228</name>
</gene>
<dbReference type="InterPro" id="IPR011009">
    <property type="entry name" value="Kinase-like_dom_sf"/>
</dbReference>
<evidence type="ECO:0000259" key="2">
    <source>
        <dbReference type="Pfam" id="PF01636"/>
    </source>
</evidence>
<feature type="compositionally biased region" description="Gly residues" evidence="1">
    <location>
        <begin position="126"/>
        <end position="137"/>
    </location>
</feature>
<dbReference type="InterPro" id="IPR002575">
    <property type="entry name" value="Aminoglycoside_PTrfase"/>
</dbReference>
<organism evidence="3 4">
    <name type="scientific">Trichoderma harzianum CBS 226.95</name>
    <dbReference type="NCBI Taxonomy" id="983964"/>
    <lineage>
        <taxon>Eukaryota</taxon>
        <taxon>Fungi</taxon>
        <taxon>Dikarya</taxon>
        <taxon>Ascomycota</taxon>
        <taxon>Pezizomycotina</taxon>
        <taxon>Sordariomycetes</taxon>
        <taxon>Hypocreomycetidae</taxon>
        <taxon>Hypocreales</taxon>
        <taxon>Hypocreaceae</taxon>
        <taxon>Trichoderma</taxon>
    </lineage>
</organism>
<dbReference type="AlphaFoldDB" id="A0A2T4A6V3"/>
<feature type="region of interest" description="Disordered" evidence="1">
    <location>
        <begin position="1"/>
        <end position="23"/>
    </location>
</feature>
<sequence>MASPDLSVSTSPTSVSLASQGEEQSPTITYTNVKELHKVIRQVPGDFLIVQNVSPADFEQISRPERRGFRLRRYHADRRLLIITIPTALHEALHINLYVAFLFKIGPIAQDIWKPIMSTTLRPQGHPGGDGGEGDSSGGPMSVRHDKYAWPTLVIEAGDSESLHALRDDMRWWFSASDHQVKIVLLAKFDHRLQQILIERWEEEAATRPGATTTRRAATFGASQPVLQQSITITRDPATGSYQVARSDLVLSFRLLFLRDPGPQEGDFIIPTEDLQHSPEIDLQVNSKASQSTAAPGRLVSTEFFMGDHLTYDIPRGPFRSSYDWLNAILTIIIRHQTLVLEKSEDEDDIEDAEDILPVAQTLLALLPKVSPPDLTTSESSALQHHDLNLNNILVNEQGEVTAVLDWEYVSALPLWMLTQMPKFLDGEPRDTLFGEMRFPGHALSLQLSYNFDSAIYCQRKRWSTRGWTFQESYLSRRLLVFTSIVSFHCQKHTSCEWWLDPHGETGRWTSHSVDRTSFICNVPSWPDIVHYIDVVREYSQKRLSFDDDILDAFAGVTTVLNQSFHSGFHYGLPELFFDASLLWEPDCRKSTSLRLRKTKKLKLPSWSWVRTKGSIGTSVWDIFAQDFYKDTSFESIYELKPRVQWWKTNPQGEALKLIEYQHFNNHASMPPGWTRRDNEDGYGDNEDGYGDSEDGYGDKYSHTLSPGIQYRYPFPFSESAEASFPKDEYGPLLRCFANRGWLIKSNKFEEPNKSYRKFYGTFNLCLSDGAWAGVLFDDRLDQRFPQKSGERCEVIAIAEGRVLNPAFDVYFPERAMARRAIFPGERLSDRSDFCYEFYFILWIGWDKGVAYRRGIGRVLKTVWEKMEREEIEVTLG</sequence>
<feature type="region of interest" description="Disordered" evidence="1">
    <location>
        <begin position="120"/>
        <end position="140"/>
    </location>
</feature>
<dbReference type="SUPFAM" id="SSF56112">
    <property type="entry name" value="Protein kinase-like (PK-like)"/>
    <property type="match status" value="1"/>
</dbReference>
<proteinExistence type="predicted"/>
<feature type="compositionally biased region" description="Low complexity" evidence="1">
    <location>
        <begin position="1"/>
        <end position="19"/>
    </location>
</feature>
<evidence type="ECO:0000313" key="4">
    <source>
        <dbReference type="Proteomes" id="UP000241690"/>
    </source>
</evidence>
<dbReference type="Gene3D" id="3.90.1200.10">
    <property type="match status" value="1"/>
</dbReference>
<accession>A0A2T4A6V3</accession>
<dbReference type="PANTHER" id="PTHR33112:SF16">
    <property type="entry name" value="HETEROKARYON INCOMPATIBILITY DOMAIN-CONTAINING PROTEIN"/>
    <property type="match status" value="1"/>
</dbReference>
<dbReference type="RefSeq" id="XP_024772390.1">
    <property type="nucleotide sequence ID" value="XM_024922007.1"/>
</dbReference>
<dbReference type="PANTHER" id="PTHR33112">
    <property type="entry name" value="DOMAIN PROTEIN, PUTATIVE-RELATED"/>
    <property type="match status" value="1"/>
</dbReference>
<dbReference type="GeneID" id="36630590"/>
<evidence type="ECO:0000256" key="1">
    <source>
        <dbReference type="SAM" id="MobiDB-lite"/>
    </source>
</evidence>
<dbReference type="Pfam" id="PF01636">
    <property type="entry name" value="APH"/>
    <property type="match status" value="1"/>
</dbReference>